<evidence type="ECO:0000313" key="2">
    <source>
        <dbReference type="Proteomes" id="UP000252355"/>
    </source>
</evidence>
<dbReference type="Proteomes" id="UP000252355">
    <property type="component" value="Unassembled WGS sequence"/>
</dbReference>
<organism evidence="1 2">
    <name type="scientific">Candidatus Ozemobacter sibiricus</name>
    <dbReference type="NCBI Taxonomy" id="2268124"/>
    <lineage>
        <taxon>Bacteria</taxon>
        <taxon>Candidatus Ozemobacteria</taxon>
        <taxon>Candidatus Ozemobacterales</taxon>
        <taxon>Candidatus Ozemobacteraceae</taxon>
        <taxon>Candidatus Ozemobacter</taxon>
    </lineage>
</organism>
<name>A0A367ZK51_9BACT</name>
<gene>
    <name evidence="1" type="ORF">OZSIB_1768</name>
</gene>
<evidence type="ECO:0000313" key="1">
    <source>
        <dbReference type="EMBL" id="RCK78119.1"/>
    </source>
</evidence>
<comment type="caution">
    <text evidence="1">The sequence shown here is derived from an EMBL/GenBank/DDBJ whole genome shotgun (WGS) entry which is preliminary data.</text>
</comment>
<dbReference type="AlphaFoldDB" id="A0A367ZK51"/>
<accession>A0A367ZK51</accession>
<proteinExistence type="predicted"/>
<sequence>MSHATRGLTLIELMLVLLCLFLLLNPAFRILRSGTQSSLKGMMQIGTTLEARNVLRQVVNDLRVSAYRVDGNQQLKISWATLLQVSGALPEPEYSFLAFPFTDSIEAAIDKGGSGMAWRNASLITYRVEPHPTRPFMRQLVRVEEFHPSHPAHARYPGGKREAVLSDHVNLFEIKPLVISSSGKSLVAFRIHLQLVDFLPGRETTVAVGSSNLTRPREGAIADYFEIVVSEFYRAMRHKAKFNPNWQNGIHGPRG</sequence>
<reference evidence="1 2" key="1">
    <citation type="submission" date="2018-05" db="EMBL/GenBank/DDBJ databases">
        <title>A metagenomic window into the 2 km-deep terrestrial subsurface aquifer revealed taxonomically and functionally diverse microbial community comprising novel uncultured bacterial lineages.</title>
        <authorList>
            <person name="Kadnikov V.V."/>
            <person name="Mardanov A.V."/>
            <person name="Beletsky A.V."/>
            <person name="Banks D."/>
            <person name="Pimenov N.V."/>
            <person name="Frank Y.A."/>
            <person name="Karnachuk O.V."/>
            <person name="Ravin N.V."/>
        </authorList>
    </citation>
    <scope>NUCLEOTIDE SEQUENCE [LARGE SCALE GENOMIC DNA]</scope>
    <source>
        <strain evidence="1">BY5</strain>
    </source>
</reference>
<dbReference type="EMBL" id="QOQW01000027">
    <property type="protein sequence ID" value="RCK78119.1"/>
    <property type="molecule type" value="Genomic_DNA"/>
</dbReference>
<protein>
    <submittedName>
        <fullName evidence="1">Uncharacterized protein</fullName>
    </submittedName>
</protein>